<dbReference type="KEGG" id="fpla:A4U99_15830"/>
<feature type="domain" description="Gfo/Idh/MocA-like oxidoreductase N-terminal" evidence="1">
    <location>
        <begin position="14"/>
        <end position="134"/>
    </location>
</feature>
<dbReference type="InterPro" id="IPR051450">
    <property type="entry name" value="Gfo/Idh/MocA_Oxidoreductases"/>
</dbReference>
<feature type="domain" description="GFO/IDH/MocA-like oxidoreductase" evidence="2">
    <location>
        <begin position="146"/>
        <end position="263"/>
    </location>
</feature>
<dbReference type="PANTHER" id="PTHR43377">
    <property type="entry name" value="BILIVERDIN REDUCTASE A"/>
    <property type="match status" value="1"/>
</dbReference>
<organism evidence="3 4">
    <name type="scientific">Flavonifractor plautii</name>
    <name type="common">Fusobacterium plautii</name>
    <dbReference type="NCBI Taxonomy" id="292800"/>
    <lineage>
        <taxon>Bacteria</taxon>
        <taxon>Bacillati</taxon>
        <taxon>Bacillota</taxon>
        <taxon>Clostridia</taxon>
        <taxon>Eubacteriales</taxon>
        <taxon>Oscillospiraceae</taxon>
        <taxon>Flavonifractor</taxon>
    </lineage>
</organism>
<gene>
    <name evidence="3" type="ORF">I5Q84_11725</name>
</gene>
<dbReference type="Gene3D" id="3.40.50.720">
    <property type="entry name" value="NAD(P)-binding Rossmann-like Domain"/>
    <property type="match status" value="1"/>
</dbReference>
<dbReference type="PANTHER" id="PTHR43377:SF1">
    <property type="entry name" value="BILIVERDIN REDUCTASE A"/>
    <property type="match status" value="1"/>
</dbReference>
<evidence type="ECO:0000313" key="4">
    <source>
        <dbReference type="Proteomes" id="UP000595792"/>
    </source>
</evidence>
<dbReference type="InterPro" id="IPR055170">
    <property type="entry name" value="GFO_IDH_MocA-like_dom"/>
</dbReference>
<proteinExistence type="predicted"/>
<dbReference type="Pfam" id="PF01408">
    <property type="entry name" value="GFO_IDH_MocA"/>
    <property type="match status" value="1"/>
</dbReference>
<dbReference type="InterPro" id="IPR000683">
    <property type="entry name" value="Gfo/Idh/MocA-like_OxRdtase_N"/>
</dbReference>
<dbReference type="AlphaFoldDB" id="A0AAX1KFN2"/>
<evidence type="ECO:0000259" key="2">
    <source>
        <dbReference type="Pfam" id="PF22725"/>
    </source>
</evidence>
<dbReference type="EMBL" id="CP065315">
    <property type="protein sequence ID" value="QQR04652.1"/>
    <property type="molecule type" value="Genomic_DNA"/>
</dbReference>
<dbReference type="InterPro" id="IPR036291">
    <property type="entry name" value="NAD(P)-bd_dom_sf"/>
</dbReference>
<sequence>MEGKDENRMKKYGVMIVGTGWVSGEHIRAFEMTERAQVTAIVSRSREKGEAKMREYGLEGRCKVYTDYQEGLKDPNVDIVVICTPNDMHCEQTILAAEAGKHILIEKPVALTWEDTKRMDEAVRKAGVKTLVGYVLHYNPLFVTAKKIQKDFIGELKYAETDYFHRVMGDIPCYQWTCKKSVGGSSLLAGGCHAVDAMRWFMQDEVVSVYAQSSKMRTDLEFDGTISIILKFKNGAVGKVGSSYDFISPYVFNLHLCGTKGTLWNEKLWSPGQITEQRDYMELPVLTPNSGDVKHHPFPEEAAHFLDCIIHDRETDCPMSDAVKTQEIVFAADLSAATGEVVHLPLK</sequence>
<dbReference type="GO" id="GO:0000166">
    <property type="term" value="F:nucleotide binding"/>
    <property type="evidence" value="ECO:0007669"/>
    <property type="project" value="InterPro"/>
</dbReference>
<reference evidence="3 4" key="1">
    <citation type="submission" date="2020-11" db="EMBL/GenBank/DDBJ databases">
        <title>Closed and high quality bacterial genomes of the OMM12 community.</title>
        <authorList>
            <person name="Marbouty M."/>
            <person name="Lamy-Besnier Q."/>
            <person name="Debarbieux L."/>
            <person name="Koszul R."/>
        </authorList>
    </citation>
    <scope>NUCLEOTIDE SEQUENCE [LARGE SCALE GENOMIC DNA]</scope>
    <source>
        <strain evidence="3 4">YL31</strain>
    </source>
</reference>
<dbReference type="SUPFAM" id="SSF55347">
    <property type="entry name" value="Glyceraldehyde-3-phosphate dehydrogenase-like, C-terminal domain"/>
    <property type="match status" value="1"/>
</dbReference>
<dbReference type="SUPFAM" id="SSF51735">
    <property type="entry name" value="NAD(P)-binding Rossmann-fold domains"/>
    <property type="match status" value="1"/>
</dbReference>
<dbReference type="Pfam" id="PF22725">
    <property type="entry name" value="GFO_IDH_MocA_C3"/>
    <property type="match status" value="1"/>
</dbReference>
<protein>
    <submittedName>
        <fullName evidence="3">Gfo/Idh/MocA family oxidoreductase</fullName>
    </submittedName>
</protein>
<dbReference type="Gene3D" id="3.30.360.10">
    <property type="entry name" value="Dihydrodipicolinate Reductase, domain 2"/>
    <property type="match status" value="1"/>
</dbReference>
<evidence type="ECO:0000259" key="1">
    <source>
        <dbReference type="Pfam" id="PF01408"/>
    </source>
</evidence>
<name>A0AAX1KFN2_FLAPL</name>
<evidence type="ECO:0000313" key="3">
    <source>
        <dbReference type="EMBL" id="QQR04652.1"/>
    </source>
</evidence>
<dbReference type="Proteomes" id="UP000595792">
    <property type="component" value="Chromosome"/>
</dbReference>
<accession>A0AAX1KFN2</accession>